<reference evidence="6 7" key="1">
    <citation type="submission" date="2020-08" db="EMBL/GenBank/DDBJ databases">
        <title>Winogradskyella ouciana sp. nov., isolated from the hadal seawater of the Mariana Trench.</title>
        <authorList>
            <person name="He X."/>
        </authorList>
    </citation>
    <scope>NUCLEOTIDE SEQUENCE [LARGE SCALE GENOMIC DNA]</scope>
    <source>
        <strain evidence="6 7">KCTC 22026</strain>
    </source>
</reference>
<dbReference type="Gene3D" id="3.50.50.60">
    <property type="entry name" value="FAD/NAD(P)-binding domain"/>
    <property type="match status" value="2"/>
</dbReference>
<evidence type="ECO:0000256" key="4">
    <source>
        <dbReference type="ARBA" id="ARBA00022827"/>
    </source>
</evidence>
<comment type="cofactor">
    <cofactor evidence="1">
        <name>FAD</name>
        <dbReference type="ChEBI" id="CHEBI:57692"/>
    </cofactor>
</comment>
<dbReference type="PRINTS" id="PR00368">
    <property type="entry name" value="FADPNR"/>
</dbReference>
<dbReference type="InterPro" id="IPR050260">
    <property type="entry name" value="FAD-bd_OxRdtase"/>
</dbReference>
<gene>
    <name evidence="6" type="ORF">H6H04_02795</name>
</gene>
<evidence type="ECO:0000259" key="5">
    <source>
        <dbReference type="Pfam" id="PF07992"/>
    </source>
</evidence>
<sequence length="449" mass="51771">MEHIVIIGNGISGVTLARHIRKLSDKKITIVSAETDYFFSRTALMYVYMGHMKFEHTQPYENWFWKKNRIELKKGYIKTVETKSKTLHFADGDTLQYDKLVIATGSKPNKFGWPGQDLNGVLGMYHKQDLENLEKLAPSKEVCKRAVIVGGGLIGIELAEMLNSRKIPVTFLVRESSFWNGVLPEGESQMINEHIKHHHIDLRLSTNLKEIKSDENGNVKSVIIEETSEELTCNVVGLTAGVSPNIDFIKDSEIETGRGVKVNRFLETNIPDVYAIGDCAEQHEAIGNRRPIEAVWYTGRMMGETLAQTICGNRIAYKPGHWFNSAKFLDIEYQTYGWVHGSKGRPDYEQHFHWKHPKEDICITVAFHKDTNEFLGINTFGIRMRHEIFDRWLTEKRDVNHVMSYLKDANFDPEFYKAYESDIIKQFNTEFNTNLTTHKKSWKRIFSKA</sequence>
<evidence type="ECO:0000256" key="3">
    <source>
        <dbReference type="ARBA" id="ARBA00022630"/>
    </source>
</evidence>
<keyword evidence="7" id="KW-1185">Reference proteome</keyword>
<dbReference type="EMBL" id="JACOME010000001">
    <property type="protein sequence ID" value="MBC3845296.1"/>
    <property type="molecule type" value="Genomic_DNA"/>
</dbReference>
<feature type="domain" description="FAD/NAD(P)-binding" evidence="5">
    <location>
        <begin position="3"/>
        <end position="285"/>
    </location>
</feature>
<dbReference type="Pfam" id="PF07992">
    <property type="entry name" value="Pyr_redox_2"/>
    <property type="match status" value="1"/>
</dbReference>
<dbReference type="PANTHER" id="PTHR43429">
    <property type="entry name" value="PYRIDINE NUCLEOTIDE-DISULFIDE OXIDOREDUCTASE DOMAIN-CONTAINING"/>
    <property type="match status" value="1"/>
</dbReference>
<name>A0ABR6XXS9_9FLAO</name>
<evidence type="ECO:0000313" key="7">
    <source>
        <dbReference type="Proteomes" id="UP000607435"/>
    </source>
</evidence>
<proteinExistence type="inferred from homology"/>
<accession>A0ABR6XXS9</accession>
<dbReference type="PRINTS" id="PR00411">
    <property type="entry name" value="PNDRDTASEI"/>
</dbReference>
<keyword evidence="3" id="KW-0285">Flavoprotein</keyword>
<comment type="caution">
    <text evidence="6">The sequence shown here is derived from an EMBL/GenBank/DDBJ whole genome shotgun (WGS) entry which is preliminary data.</text>
</comment>
<organism evidence="6 7">
    <name type="scientific">Winogradskyella echinorum</name>
    <dbReference type="NCBI Taxonomy" id="538189"/>
    <lineage>
        <taxon>Bacteria</taxon>
        <taxon>Pseudomonadati</taxon>
        <taxon>Bacteroidota</taxon>
        <taxon>Flavobacteriia</taxon>
        <taxon>Flavobacteriales</taxon>
        <taxon>Flavobacteriaceae</taxon>
        <taxon>Winogradskyella</taxon>
    </lineage>
</organism>
<dbReference type="InterPro" id="IPR023753">
    <property type="entry name" value="FAD/NAD-binding_dom"/>
</dbReference>
<dbReference type="Proteomes" id="UP000607435">
    <property type="component" value="Unassembled WGS sequence"/>
</dbReference>
<dbReference type="RefSeq" id="WP_186844412.1">
    <property type="nucleotide sequence ID" value="NZ_JACOME010000001.1"/>
</dbReference>
<protein>
    <submittedName>
        <fullName evidence="6">NAD(P)/FAD-dependent oxidoreductase</fullName>
    </submittedName>
</protein>
<evidence type="ECO:0000256" key="1">
    <source>
        <dbReference type="ARBA" id="ARBA00001974"/>
    </source>
</evidence>
<dbReference type="InterPro" id="IPR036188">
    <property type="entry name" value="FAD/NAD-bd_sf"/>
</dbReference>
<comment type="similarity">
    <text evidence="2">Belongs to the FAD-dependent oxidoreductase family.</text>
</comment>
<dbReference type="SUPFAM" id="SSF51905">
    <property type="entry name" value="FAD/NAD(P)-binding domain"/>
    <property type="match status" value="1"/>
</dbReference>
<dbReference type="PANTHER" id="PTHR43429:SF3">
    <property type="entry name" value="NITRITE REDUCTASE [NAD(P)H]"/>
    <property type="match status" value="1"/>
</dbReference>
<keyword evidence="4" id="KW-0274">FAD</keyword>
<evidence type="ECO:0000313" key="6">
    <source>
        <dbReference type="EMBL" id="MBC3845296.1"/>
    </source>
</evidence>
<evidence type="ECO:0000256" key="2">
    <source>
        <dbReference type="ARBA" id="ARBA00006442"/>
    </source>
</evidence>